<dbReference type="SMART" id="SM00869">
    <property type="entry name" value="Autotransporter"/>
    <property type="match status" value="1"/>
</dbReference>
<dbReference type="EMBL" id="CBGL010000101">
    <property type="protein sequence ID" value="CDD11836.1"/>
    <property type="molecule type" value="Genomic_DNA"/>
</dbReference>
<sequence length="928" mass="99001">MSVTHNNVTVKNLDTLQITNGTYGLDASFGNDRGPVFTNPNNNGGIHLSNIKTVDISGTVSAIYSDAMAKVELKDIDNLNLTSNIKRVADYGKYLTATEDNTIYCDYGSLVDISAKNTTITSTGQAITAAAHNAAYINGLENASWETDFPLPVINIKSDTLTIAAATSGPTATAVYSDAGATINLGSADKKIKQLTFVQDAGANMDLYSDGYIYEEKNATNYDRYSDSIAAGKTADDYILHQSQINVYAAYAEFNANTNAINARKNALINVHADNSVINNNYGNLATVSSSGGSTVTIEGDNLTITNRNTHYLKDGNVIDAKDAKVAIGSGGVVNPSRQDLVEDYGGTVDNAGDIIINANKKLTVDGNIIIDAKPATAAGNSISINKDNTTALVNISGDIYTNNSNEVNLTLGDGSAAGQNGNATGRQASRSTLTGAILDAASTAENFSFSDTSFSTKGTNLNMKDATWNVTAESDATTVDMAGSSIINLAHDHGFQKLKINNLSGSGTIKMDYDDSQTSTDGSTADKLFINNHSGTHCLYLNEVTGATSLTGNAKDTVLVSVVNESGDFKAASDDNLTWNIYALNKKDSATEGYTTDWYLTKNTNPTPSTQGPTRAEAATLKAYNMSYYLWRDQSERLTKRLGITCFDEERAGVWTRMSNSSISGSGIFGSDAKVKTYTIGYDFKHNSDEQLTTADAKKTRDFSGLAFTYIKGSSSMNGYQVSDALQVAGGRSDIRGGALTAYHTHTSQSGSYADYVLRYSSYDNDFKLDGVNGSAKSHGLQASAEYGCRLENDHGLFVTPNAQLTLGRLYNKAFTTSNGAHVANDHLNSAILSMGVDVGQTLGDQSQVYAKVRYNTELGDSVSAAFYQGDASAFCNGDSNGSWWEYGLGFDLKAGHASHLFMDAERAGGSGFSKDWSWRIGARFDF</sequence>
<dbReference type="AlphaFoldDB" id="R6X6D3"/>
<dbReference type="HOGENOM" id="CLU_002318_1_0_9"/>
<evidence type="ECO:0000259" key="1">
    <source>
        <dbReference type="PROSITE" id="PS51208"/>
    </source>
</evidence>
<evidence type="ECO:0000313" key="3">
    <source>
        <dbReference type="Proteomes" id="UP000014937"/>
    </source>
</evidence>
<organism evidence="2 3">
    <name type="scientific">Phascolarctobacterium succinatutens CAG:287</name>
    <dbReference type="NCBI Taxonomy" id="1263101"/>
    <lineage>
        <taxon>Bacteria</taxon>
        <taxon>Bacillati</taxon>
        <taxon>Bacillota</taxon>
        <taxon>Negativicutes</taxon>
        <taxon>Acidaminococcales</taxon>
        <taxon>Acidaminococcaceae</taxon>
        <taxon>Phascolarctobacterium</taxon>
    </lineage>
</organism>
<dbReference type="Pfam" id="PF03797">
    <property type="entry name" value="Autotransporter"/>
    <property type="match status" value="1"/>
</dbReference>
<dbReference type="SUPFAM" id="SSF51126">
    <property type="entry name" value="Pectin lyase-like"/>
    <property type="match status" value="1"/>
</dbReference>
<dbReference type="PRINTS" id="PR01484">
    <property type="entry name" value="PRTACTNFAMLY"/>
</dbReference>
<name>R6X6D3_9FIRM</name>
<dbReference type="Gene3D" id="2.40.128.130">
    <property type="entry name" value="Autotransporter beta-domain"/>
    <property type="match status" value="1"/>
</dbReference>
<dbReference type="NCBIfam" id="TIGR01414">
    <property type="entry name" value="autotrans_barl"/>
    <property type="match status" value="1"/>
</dbReference>
<reference evidence="2" key="1">
    <citation type="submission" date="2012-11" db="EMBL/GenBank/DDBJ databases">
        <title>Dependencies among metagenomic species, viruses, plasmids and units of genetic variation.</title>
        <authorList>
            <person name="Nielsen H.B."/>
            <person name="Almeida M."/>
            <person name="Juncker A.S."/>
            <person name="Rasmussen S."/>
            <person name="Li J."/>
            <person name="Sunagawa S."/>
            <person name="Plichta D."/>
            <person name="Gautier L."/>
            <person name="Le Chatelier E."/>
            <person name="Peletier E."/>
            <person name="Bonde I."/>
            <person name="Nielsen T."/>
            <person name="Manichanh C."/>
            <person name="Arumugam M."/>
            <person name="Batto J."/>
            <person name="Santos M.B.Q.D."/>
            <person name="Blom N."/>
            <person name="Borruel N."/>
            <person name="Burgdorf K.S."/>
            <person name="Boumezbeur F."/>
            <person name="Casellas F."/>
            <person name="Dore J."/>
            <person name="Guarner F."/>
            <person name="Hansen T."/>
            <person name="Hildebrand F."/>
            <person name="Kaas R.S."/>
            <person name="Kennedy S."/>
            <person name="Kristiansen K."/>
            <person name="Kultima J.R."/>
            <person name="Leonard P."/>
            <person name="Levenez F."/>
            <person name="Lund O."/>
            <person name="Moumen B."/>
            <person name="Le Paslier D."/>
            <person name="Pons N."/>
            <person name="Pedersen O."/>
            <person name="Prifti E."/>
            <person name="Qin J."/>
            <person name="Raes J."/>
            <person name="Tap J."/>
            <person name="Tims S."/>
            <person name="Ussery D.W."/>
            <person name="Yamada T."/>
            <person name="MetaHit consortium"/>
            <person name="Renault P."/>
            <person name="Sicheritz-Ponten T."/>
            <person name="Bork P."/>
            <person name="Wang J."/>
            <person name="Brunak S."/>
            <person name="Ehrlich S.D."/>
        </authorList>
    </citation>
    <scope>NUCLEOTIDE SEQUENCE [LARGE SCALE GENOMIC DNA]</scope>
</reference>
<dbReference type="InterPro" id="IPR005546">
    <property type="entry name" value="Autotransporte_beta"/>
</dbReference>
<dbReference type="PROSITE" id="PS51208">
    <property type="entry name" value="AUTOTRANSPORTER"/>
    <property type="match status" value="1"/>
</dbReference>
<dbReference type="GO" id="GO:0019867">
    <property type="term" value="C:outer membrane"/>
    <property type="evidence" value="ECO:0007669"/>
    <property type="project" value="InterPro"/>
</dbReference>
<dbReference type="Proteomes" id="UP000014937">
    <property type="component" value="Unassembled WGS sequence"/>
</dbReference>
<proteinExistence type="predicted"/>
<feature type="domain" description="Autotransporter" evidence="1">
    <location>
        <begin position="648"/>
        <end position="928"/>
    </location>
</feature>
<evidence type="ECO:0000313" key="2">
    <source>
        <dbReference type="EMBL" id="CDD11836.1"/>
    </source>
</evidence>
<dbReference type="RefSeq" id="WP_021719819.1">
    <property type="nucleotide sequence ID" value="NZ_FR892777.1"/>
</dbReference>
<dbReference type="InterPro" id="IPR003991">
    <property type="entry name" value="Pertactin_virulence_factor"/>
</dbReference>
<dbReference type="InterPro" id="IPR006315">
    <property type="entry name" value="OM_autotransptr_brl_dom"/>
</dbReference>
<dbReference type="InterPro" id="IPR036709">
    <property type="entry name" value="Autotransporte_beta_dom_sf"/>
</dbReference>
<accession>R6X6D3</accession>
<dbReference type="Gene3D" id="2.160.20.20">
    <property type="match status" value="1"/>
</dbReference>
<gene>
    <name evidence="2" type="ORF">BN587_00733</name>
</gene>
<protein>
    <submittedName>
        <fullName evidence="2">Autotransporter</fullName>
    </submittedName>
</protein>
<dbReference type="InterPro" id="IPR011050">
    <property type="entry name" value="Pectin_lyase_fold/virulence"/>
</dbReference>
<comment type="caution">
    <text evidence="2">The sequence shown here is derived from an EMBL/GenBank/DDBJ whole genome shotgun (WGS) entry which is preliminary data.</text>
</comment>
<dbReference type="InterPro" id="IPR012332">
    <property type="entry name" value="Autotransporter_pectin_lyase_C"/>
</dbReference>
<dbReference type="SUPFAM" id="SSF103515">
    <property type="entry name" value="Autotransporter"/>
    <property type="match status" value="1"/>
</dbReference>